<feature type="region of interest" description="Disordered" evidence="1">
    <location>
        <begin position="210"/>
        <end position="242"/>
    </location>
</feature>
<evidence type="ECO:0000313" key="2">
    <source>
        <dbReference type="EMBL" id="ERF73118.1"/>
    </source>
</evidence>
<dbReference type="OrthoDB" id="5418627at2759"/>
<proteinExistence type="predicted"/>
<feature type="region of interest" description="Disordered" evidence="1">
    <location>
        <begin position="1"/>
        <end position="24"/>
    </location>
</feature>
<feature type="compositionally biased region" description="Acidic residues" evidence="1">
    <location>
        <begin position="273"/>
        <end position="283"/>
    </location>
</feature>
<dbReference type="HOGENOM" id="CLU_713776_0_0_1"/>
<protein>
    <submittedName>
        <fullName evidence="2">Uncharacterized protein</fullName>
    </submittedName>
</protein>
<feature type="compositionally biased region" description="Low complexity" evidence="1">
    <location>
        <begin position="255"/>
        <end position="272"/>
    </location>
</feature>
<feature type="compositionally biased region" description="Acidic residues" evidence="1">
    <location>
        <begin position="323"/>
        <end position="349"/>
    </location>
</feature>
<dbReference type="GeneID" id="19244024"/>
<feature type="compositionally biased region" description="Polar residues" evidence="1">
    <location>
        <begin position="354"/>
        <end position="387"/>
    </location>
</feature>
<evidence type="ECO:0000313" key="3">
    <source>
        <dbReference type="Proteomes" id="UP000019373"/>
    </source>
</evidence>
<dbReference type="EMBL" id="KE720984">
    <property type="protein sequence ID" value="ERF73118.1"/>
    <property type="molecule type" value="Genomic_DNA"/>
</dbReference>
<dbReference type="AlphaFoldDB" id="U1GLM3"/>
<feature type="region of interest" description="Disordered" evidence="1">
    <location>
        <begin position="255"/>
        <end position="387"/>
    </location>
</feature>
<evidence type="ECO:0000256" key="1">
    <source>
        <dbReference type="SAM" id="MobiDB-lite"/>
    </source>
</evidence>
<keyword evidence="3" id="KW-1185">Reference proteome</keyword>
<feature type="region of interest" description="Disordered" evidence="1">
    <location>
        <begin position="138"/>
        <end position="187"/>
    </location>
</feature>
<accession>U1GLM3</accession>
<organism evidence="2 3">
    <name type="scientific">Endocarpon pusillum (strain Z07020 / HMAS-L-300199)</name>
    <name type="common">Lichen-forming fungus</name>
    <dbReference type="NCBI Taxonomy" id="1263415"/>
    <lineage>
        <taxon>Eukaryota</taxon>
        <taxon>Fungi</taxon>
        <taxon>Dikarya</taxon>
        <taxon>Ascomycota</taxon>
        <taxon>Pezizomycotina</taxon>
        <taxon>Eurotiomycetes</taxon>
        <taxon>Chaetothyriomycetidae</taxon>
        <taxon>Verrucariales</taxon>
        <taxon>Verrucariaceae</taxon>
        <taxon>Endocarpon</taxon>
    </lineage>
</organism>
<sequence length="387" mass="42029">MHRQLSYFSGAKSFLPSPAPDELSDSEADLISVLEEKRREIDMEIEAFQSRKEEEFKSFEHELRSRKKRNNHIVFPHPATSISGLSNPSKKELAMNAMNGAAYKERKKKAEDVGVGGLMLTGPSRPSVSVDRVTINGLTTPPVSGTPPLGKNLFPSPTLLSATPPRDPSKRGTGKSPTTPDRENEFHGLFTPGYLQLLDTKPSSLPQIATPPPISETKRAVTAPTLPSTSLPSALRAASGAARKRKHVTFRLAHSVVVEPSSSYEEIPSPSEDQYDRDSDDAGTDSGIEIMPDPLPIGIPQSDLSEDVTSPNKTDNEASFFSFDEELDEKGDELSDDPNDLEDDEIELDESGKQAESPTFESPTFSSGSLPINIVNPSSSLREALSS</sequence>
<feature type="compositionally biased region" description="Polar residues" evidence="1">
    <location>
        <begin position="307"/>
        <end position="319"/>
    </location>
</feature>
<dbReference type="RefSeq" id="XP_007801236.1">
    <property type="nucleotide sequence ID" value="XM_007803045.1"/>
</dbReference>
<reference evidence="3" key="1">
    <citation type="journal article" date="2014" name="BMC Genomics">
        <title>Genome characteristics reveal the impact of lichenization on lichen-forming fungus Endocarpon pusillum Hedwig (Verrucariales, Ascomycota).</title>
        <authorList>
            <person name="Wang Y.-Y."/>
            <person name="Liu B."/>
            <person name="Zhang X.-Y."/>
            <person name="Zhou Q.-M."/>
            <person name="Zhang T."/>
            <person name="Li H."/>
            <person name="Yu Y.-F."/>
            <person name="Zhang X.-L."/>
            <person name="Hao X.-Y."/>
            <person name="Wang M."/>
            <person name="Wang L."/>
            <person name="Wei J.-C."/>
        </authorList>
    </citation>
    <scope>NUCLEOTIDE SEQUENCE [LARGE SCALE GENOMIC DNA]</scope>
    <source>
        <strain evidence="3">Z07020 / HMAS-L-300199</strain>
    </source>
</reference>
<dbReference type="Proteomes" id="UP000019373">
    <property type="component" value="Unassembled WGS sequence"/>
</dbReference>
<gene>
    <name evidence="2" type="ORF">EPUS_09192</name>
</gene>
<name>U1GLM3_ENDPU</name>
<dbReference type="eggNOG" id="ENOG502RQVH">
    <property type="taxonomic scope" value="Eukaryota"/>
</dbReference>